<keyword evidence="7" id="KW-0902">Two-component regulatory system</keyword>
<dbReference type="GO" id="GO:0000155">
    <property type="term" value="F:phosphorelay sensor kinase activity"/>
    <property type="evidence" value="ECO:0007669"/>
    <property type="project" value="InterPro"/>
</dbReference>
<dbReference type="InterPro" id="IPR036097">
    <property type="entry name" value="HisK_dim/P_sf"/>
</dbReference>
<evidence type="ECO:0000256" key="6">
    <source>
        <dbReference type="ARBA" id="ARBA00022777"/>
    </source>
</evidence>
<keyword evidence="4" id="KW-0597">Phosphoprotein</keyword>
<dbReference type="Gene3D" id="1.10.287.130">
    <property type="match status" value="1"/>
</dbReference>
<dbReference type="EC" id="2.7.13.3" evidence="3"/>
<dbReference type="PROSITE" id="PS50109">
    <property type="entry name" value="HIS_KIN"/>
    <property type="match status" value="1"/>
</dbReference>
<dbReference type="InterPro" id="IPR003661">
    <property type="entry name" value="HisK_dim/P_dom"/>
</dbReference>
<dbReference type="SMART" id="SM00065">
    <property type="entry name" value="GAF"/>
    <property type="match status" value="1"/>
</dbReference>
<dbReference type="InterPro" id="IPR003594">
    <property type="entry name" value="HATPase_dom"/>
</dbReference>
<name>A0A2T0K8A4_9ACTN</name>
<dbReference type="InterPro" id="IPR029016">
    <property type="entry name" value="GAF-like_dom_sf"/>
</dbReference>
<comment type="caution">
    <text evidence="10">The sequence shown here is derived from an EMBL/GenBank/DDBJ whole genome shotgun (WGS) entry which is preliminary data.</text>
</comment>
<dbReference type="InterPro" id="IPR013656">
    <property type="entry name" value="PAS_4"/>
</dbReference>
<dbReference type="SUPFAM" id="SSF55874">
    <property type="entry name" value="ATPase domain of HSP90 chaperone/DNA topoisomerase II/histidine kinase"/>
    <property type="match status" value="1"/>
</dbReference>
<evidence type="ECO:0000256" key="2">
    <source>
        <dbReference type="ARBA" id="ARBA00004236"/>
    </source>
</evidence>
<dbReference type="Gene3D" id="3.30.450.40">
    <property type="match status" value="2"/>
</dbReference>
<protein>
    <recommendedName>
        <fullName evidence="3">histidine kinase</fullName>
        <ecNumber evidence="3">2.7.13.3</ecNumber>
    </recommendedName>
</protein>
<dbReference type="AlphaFoldDB" id="A0A2T0K8A4"/>
<reference evidence="10 11" key="1">
    <citation type="submission" date="2018-03" db="EMBL/GenBank/DDBJ databases">
        <title>Genomic Encyclopedia of Archaeal and Bacterial Type Strains, Phase II (KMG-II): from individual species to whole genera.</title>
        <authorList>
            <person name="Goeker M."/>
        </authorList>
    </citation>
    <scope>NUCLEOTIDE SEQUENCE [LARGE SCALE GENOMIC DNA]</scope>
    <source>
        <strain evidence="10 11">DSM 43146</strain>
    </source>
</reference>
<evidence type="ECO:0000256" key="4">
    <source>
        <dbReference type="ARBA" id="ARBA00022553"/>
    </source>
</evidence>
<dbReference type="InterPro" id="IPR036890">
    <property type="entry name" value="HATPase_C_sf"/>
</dbReference>
<dbReference type="Pfam" id="PF02518">
    <property type="entry name" value="HATPase_c"/>
    <property type="match status" value="1"/>
</dbReference>
<evidence type="ECO:0000256" key="3">
    <source>
        <dbReference type="ARBA" id="ARBA00012438"/>
    </source>
</evidence>
<dbReference type="PROSITE" id="PS50113">
    <property type="entry name" value="PAC"/>
    <property type="match status" value="1"/>
</dbReference>
<dbReference type="Gene3D" id="3.30.450.20">
    <property type="entry name" value="PAS domain"/>
    <property type="match status" value="1"/>
</dbReference>
<dbReference type="GO" id="GO:0005886">
    <property type="term" value="C:plasma membrane"/>
    <property type="evidence" value="ECO:0007669"/>
    <property type="project" value="UniProtKB-SubCell"/>
</dbReference>
<evidence type="ECO:0000259" key="8">
    <source>
        <dbReference type="PROSITE" id="PS50109"/>
    </source>
</evidence>
<dbReference type="InterPro" id="IPR050736">
    <property type="entry name" value="Sensor_HK_Regulatory"/>
</dbReference>
<evidence type="ECO:0000313" key="11">
    <source>
        <dbReference type="Proteomes" id="UP000239415"/>
    </source>
</evidence>
<dbReference type="InterPro" id="IPR035965">
    <property type="entry name" value="PAS-like_dom_sf"/>
</dbReference>
<evidence type="ECO:0000313" key="10">
    <source>
        <dbReference type="EMBL" id="PRX19281.1"/>
    </source>
</evidence>
<evidence type="ECO:0000256" key="5">
    <source>
        <dbReference type="ARBA" id="ARBA00022679"/>
    </source>
</evidence>
<dbReference type="PANTHER" id="PTHR43711:SF1">
    <property type="entry name" value="HISTIDINE KINASE 1"/>
    <property type="match status" value="1"/>
</dbReference>
<evidence type="ECO:0000259" key="9">
    <source>
        <dbReference type="PROSITE" id="PS50113"/>
    </source>
</evidence>
<dbReference type="PANTHER" id="PTHR43711">
    <property type="entry name" value="TWO-COMPONENT HISTIDINE KINASE"/>
    <property type="match status" value="1"/>
</dbReference>
<keyword evidence="5" id="KW-0808">Transferase</keyword>
<keyword evidence="6 10" id="KW-0418">Kinase</keyword>
<dbReference type="SMART" id="SM00388">
    <property type="entry name" value="HisKA"/>
    <property type="match status" value="1"/>
</dbReference>
<dbReference type="SUPFAM" id="SSF55785">
    <property type="entry name" value="PYP-like sensor domain (PAS domain)"/>
    <property type="match status" value="1"/>
</dbReference>
<dbReference type="PRINTS" id="PR00344">
    <property type="entry name" value="BCTRLSENSOR"/>
</dbReference>
<dbReference type="InterPro" id="IPR004358">
    <property type="entry name" value="Sig_transdc_His_kin-like_C"/>
</dbReference>
<dbReference type="SUPFAM" id="SSF47384">
    <property type="entry name" value="Homodimeric domain of signal transducing histidine kinase"/>
    <property type="match status" value="1"/>
</dbReference>
<dbReference type="Pfam" id="PF00512">
    <property type="entry name" value="HisKA"/>
    <property type="match status" value="1"/>
</dbReference>
<comment type="catalytic activity">
    <reaction evidence="1">
        <text>ATP + protein L-histidine = ADP + protein N-phospho-L-histidine.</text>
        <dbReference type="EC" id="2.7.13.3"/>
    </reaction>
</comment>
<dbReference type="Pfam" id="PF01590">
    <property type="entry name" value="GAF"/>
    <property type="match status" value="1"/>
</dbReference>
<dbReference type="Pfam" id="PF08448">
    <property type="entry name" value="PAS_4"/>
    <property type="match status" value="1"/>
</dbReference>
<dbReference type="InterPro" id="IPR003018">
    <property type="entry name" value="GAF"/>
</dbReference>
<dbReference type="SMART" id="SM00387">
    <property type="entry name" value="HATPase_c"/>
    <property type="match status" value="1"/>
</dbReference>
<dbReference type="SUPFAM" id="SSF55781">
    <property type="entry name" value="GAF domain-like"/>
    <property type="match status" value="2"/>
</dbReference>
<dbReference type="Proteomes" id="UP000239415">
    <property type="component" value="Unassembled WGS sequence"/>
</dbReference>
<sequence length="689" mass="73536">MSRRTSPASAVRVSWDAAARMVARLLGAPMVAIGSDDPDGERLLGSFGLPRPGPVPRLGRRPGTVSVGDLLADPDLAAHPLVTELGARSLAAVPVPVGPQSPARSLTVLDTAARAWSDADLTTLDEVAAMLGADAGPESALAGLFGPVDDQAMVPAAQAHAQRGFITALMDSLQVGVVAVGLDRRPVLLNRTLRRYCDVDASLSPAAAMAAINERLHHLDGTHYALEELAVIRALEGRSVRDMEAILRTPGTPDRFALTNGEPIRGAAGELLGALCTVQDVTERRRRERFRDCELVIMHLLAGADELDDVVTPLLAAIGAALDWPHVALFLVDDVADVLRTAGYWSAPGVHVDDLVPERIPRGDAGPGLVWTSGLPLWIPDLTDARYTETPEAYAFAHAAAERGLRASLTVPVCDGDQVLGVLATLCATTEYDEFLLTGLLDGVAAQLGQFLTRRRSRELAMQLHRAQDDFLTLVGHELRTPLTSIISYSTLLTDEIDDPEQQQMIGAIRRNVDHLQRIIDELLELTALESGHHRIRPRPTDLSAVVRAAVAALSPPATVTVRTDLPPALDLDADREGLRQIVEQLLSNAVKYSPEGGDIVITACGDDPAVAELAVADAGIGIPAADREHLYTRFHRGANARHTAILGNGLGLPLVRGLVEAHGGTISLDPGHRPGTRIVVRLPRRHPS</sequence>
<keyword evidence="11" id="KW-1185">Reference proteome</keyword>
<organism evidence="10 11">
    <name type="scientific">Actinoplanes italicus</name>
    <dbReference type="NCBI Taxonomy" id="113567"/>
    <lineage>
        <taxon>Bacteria</taxon>
        <taxon>Bacillati</taxon>
        <taxon>Actinomycetota</taxon>
        <taxon>Actinomycetes</taxon>
        <taxon>Micromonosporales</taxon>
        <taxon>Micromonosporaceae</taxon>
        <taxon>Actinoplanes</taxon>
    </lineage>
</organism>
<comment type="subcellular location">
    <subcellularLocation>
        <location evidence="2">Cell membrane</location>
    </subcellularLocation>
</comment>
<dbReference type="EMBL" id="PVMZ01000010">
    <property type="protein sequence ID" value="PRX19281.1"/>
    <property type="molecule type" value="Genomic_DNA"/>
</dbReference>
<evidence type="ECO:0000256" key="7">
    <source>
        <dbReference type="ARBA" id="ARBA00023012"/>
    </source>
</evidence>
<dbReference type="InterPro" id="IPR000700">
    <property type="entry name" value="PAS-assoc_C"/>
</dbReference>
<dbReference type="CDD" id="cd00075">
    <property type="entry name" value="HATPase"/>
    <property type="match status" value="1"/>
</dbReference>
<feature type="domain" description="PAC" evidence="9">
    <location>
        <begin position="241"/>
        <end position="293"/>
    </location>
</feature>
<proteinExistence type="predicted"/>
<evidence type="ECO:0000256" key="1">
    <source>
        <dbReference type="ARBA" id="ARBA00000085"/>
    </source>
</evidence>
<dbReference type="InterPro" id="IPR005467">
    <property type="entry name" value="His_kinase_dom"/>
</dbReference>
<dbReference type="CDD" id="cd00082">
    <property type="entry name" value="HisKA"/>
    <property type="match status" value="1"/>
</dbReference>
<gene>
    <name evidence="10" type="ORF">CLV67_11033</name>
</gene>
<feature type="domain" description="Histidine kinase" evidence="8">
    <location>
        <begin position="474"/>
        <end position="687"/>
    </location>
</feature>
<accession>A0A2T0K8A4</accession>
<dbReference type="Gene3D" id="3.30.565.10">
    <property type="entry name" value="Histidine kinase-like ATPase, C-terminal domain"/>
    <property type="match status" value="1"/>
</dbReference>